<dbReference type="GO" id="GO:0071300">
    <property type="term" value="P:cellular response to retinoic acid"/>
    <property type="evidence" value="ECO:0007669"/>
    <property type="project" value="TreeGrafter"/>
</dbReference>
<protein>
    <submittedName>
        <fullName evidence="1">BMP/retinoic acid-inducible neural-specific protein 3 DBCCR1-like protein 1</fullName>
    </submittedName>
</protein>
<evidence type="ECO:0000313" key="1">
    <source>
        <dbReference type="EMBL" id="TKS75142.1"/>
    </source>
</evidence>
<dbReference type="PANTHER" id="PTHR15564:SF10">
    <property type="entry name" value="BMP_RETINOIC ACID-INDUCIBLE NEURAL-SPECIFIC PROTEIN 3 ISOFORM X1"/>
    <property type="match status" value="1"/>
</dbReference>
<dbReference type="GO" id="GO:0043025">
    <property type="term" value="C:neuronal cell body"/>
    <property type="evidence" value="ECO:0007669"/>
    <property type="project" value="TreeGrafter"/>
</dbReference>
<dbReference type="GO" id="GO:0045666">
    <property type="term" value="P:positive regulation of neuron differentiation"/>
    <property type="evidence" value="ECO:0007669"/>
    <property type="project" value="InterPro"/>
</dbReference>
<dbReference type="GO" id="GO:0045930">
    <property type="term" value="P:negative regulation of mitotic cell cycle"/>
    <property type="evidence" value="ECO:0007669"/>
    <property type="project" value="InterPro"/>
</dbReference>
<organism evidence="1 2">
    <name type="scientific">Collichthys lucidus</name>
    <name type="common">Big head croaker</name>
    <name type="synonym">Sciaena lucida</name>
    <dbReference type="NCBI Taxonomy" id="240159"/>
    <lineage>
        <taxon>Eukaryota</taxon>
        <taxon>Metazoa</taxon>
        <taxon>Chordata</taxon>
        <taxon>Craniata</taxon>
        <taxon>Vertebrata</taxon>
        <taxon>Euteleostomi</taxon>
        <taxon>Actinopterygii</taxon>
        <taxon>Neopterygii</taxon>
        <taxon>Teleostei</taxon>
        <taxon>Neoteleostei</taxon>
        <taxon>Acanthomorphata</taxon>
        <taxon>Eupercaria</taxon>
        <taxon>Sciaenidae</taxon>
        <taxon>Collichthys</taxon>
    </lineage>
</organism>
<dbReference type="Proteomes" id="UP000298787">
    <property type="component" value="Chromosome 8"/>
</dbReference>
<accession>A0A4V6AP28</accession>
<dbReference type="InterPro" id="IPR033237">
    <property type="entry name" value="BRINP"/>
</dbReference>
<dbReference type="AlphaFoldDB" id="A0A4V6AP28"/>
<dbReference type="GO" id="GO:0007399">
    <property type="term" value="P:nervous system development"/>
    <property type="evidence" value="ECO:0007669"/>
    <property type="project" value="TreeGrafter"/>
</dbReference>
<dbReference type="STRING" id="240159.A0A4V6AP28"/>
<dbReference type="EMBL" id="CM014085">
    <property type="protein sequence ID" value="TKS75142.1"/>
    <property type="molecule type" value="Genomic_DNA"/>
</dbReference>
<reference evidence="1 2" key="1">
    <citation type="submission" date="2019-01" db="EMBL/GenBank/DDBJ databases">
        <title>Genome Assembly of Collichthys lucidus.</title>
        <authorList>
            <person name="Cai M."/>
            <person name="Xiao S."/>
        </authorList>
    </citation>
    <scope>NUCLEOTIDE SEQUENCE [LARGE SCALE GENOMIC DNA]</scope>
    <source>
        <strain evidence="1">JT15FE1705JMU</strain>
        <tissue evidence="1">Muscle</tissue>
    </source>
</reference>
<dbReference type="PANTHER" id="PTHR15564">
    <property type="entry name" value="MACPF DOMAIN-CONTAINING PROTEIN"/>
    <property type="match status" value="1"/>
</dbReference>
<keyword evidence="2" id="KW-1185">Reference proteome</keyword>
<gene>
    <name evidence="1" type="ORF">D9C73_009225</name>
</gene>
<dbReference type="GO" id="GO:0030425">
    <property type="term" value="C:dendrite"/>
    <property type="evidence" value="ECO:0007669"/>
    <property type="project" value="TreeGrafter"/>
</dbReference>
<dbReference type="GO" id="GO:0005737">
    <property type="term" value="C:cytoplasm"/>
    <property type="evidence" value="ECO:0007669"/>
    <property type="project" value="TreeGrafter"/>
</dbReference>
<proteinExistence type="predicted"/>
<sequence>MPPRVCAEPNPTSRSYQRILRRLNRTSYGAQYLQNKWLTLSLLQSWVSVGAWAADPAGAGFGGSTGPLGWLLSDKGPFHHSQEFVDFTERYQQGFTTKYKIYSRDCTVRVRHRQNAAYEWKLKVEDTAGRFEQSSGTTSSIRDIRCGNGCKTNKSMFPSTTEKLGVLGTRSRERQELLAPRFLSCCGDKYVVLLLEGECVSGTKSRSGLILLITSSNGSDEDFI</sequence>
<evidence type="ECO:0000313" key="2">
    <source>
        <dbReference type="Proteomes" id="UP000298787"/>
    </source>
</evidence>
<name>A0A4V6AP28_COLLU</name>